<feature type="region of interest" description="Disordered" evidence="10">
    <location>
        <begin position="98"/>
        <end position="126"/>
    </location>
</feature>
<dbReference type="InterPro" id="IPR012337">
    <property type="entry name" value="RNaseH-like_sf"/>
</dbReference>
<evidence type="ECO:0000256" key="7">
    <source>
        <dbReference type="ARBA" id="ARBA00023242"/>
    </source>
</evidence>
<feature type="domain" description="3'-5' exonuclease" evidence="11">
    <location>
        <begin position="141"/>
        <end position="328"/>
    </location>
</feature>
<dbReference type="SUPFAM" id="SSF53098">
    <property type="entry name" value="Ribonuclease H-like"/>
    <property type="match status" value="1"/>
</dbReference>
<evidence type="ECO:0000256" key="1">
    <source>
        <dbReference type="ARBA" id="ARBA00004123"/>
    </source>
</evidence>
<dbReference type="GO" id="GO:0005634">
    <property type="term" value="C:nucleus"/>
    <property type="evidence" value="ECO:0007669"/>
    <property type="project" value="UniProtKB-SubCell"/>
</dbReference>
<evidence type="ECO:0000259" key="11">
    <source>
        <dbReference type="SMART" id="SM00474"/>
    </source>
</evidence>
<gene>
    <name evidence="12" type="ORF">WJX72_003852</name>
</gene>
<accession>A0AAW1R617</accession>
<evidence type="ECO:0000256" key="10">
    <source>
        <dbReference type="SAM" id="MobiDB-lite"/>
    </source>
</evidence>
<dbReference type="InterPro" id="IPR036397">
    <property type="entry name" value="RNaseH_sf"/>
</dbReference>
<keyword evidence="4" id="KW-0378">Hydrolase</keyword>
<dbReference type="Proteomes" id="UP001489004">
    <property type="component" value="Unassembled WGS sequence"/>
</dbReference>
<comment type="subcellular location">
    <subcellularLocation>
        <location evidence="1">Nucleus</location>
    </subcellularLocation>
</comment>
<proteinExistence type="predicted"/>
<dbReference type="GO" id="GO:0046872">
    <property type="term" value="F:metal ion binding"/>
    <property type="evidence" value="ECO:0007669"/>
    <property type="project" value="UniProtKB-KW"/>
</dbReference>
<dbReference type="GO" id="GO:0003676">
    <property type="term" value="F:nucleic acid binding"/>
    <property type="evidence" value="ECO:0007669"/>
    <property type="project" value="InterPro"/>
</dbReference>
<dbReference type="GO" id="GO:0008408">
    <property type="term" value="F:3'-5' exonuclease activity"/>
    <property type="evidence" value="ECO:0007669"/>
    <property type="project" value="InterPro"/>
</dbReference>
<evidence type="ECO:0000313" key="13">
    <source>
        <dbReference type="Proteomes" id="UP001489004"/>
    </source>
</evidence>
<evidence type="ECO:0000256" key="3">
    <source>
        <dbReference type="ARBA" id="ARBA00022723"/>
    </source>
</evidence>
<evidence type="ECO:0000256" key="5">
    <source>
        <dbReference type="ARBA" id="ARBA00022839"/>
    </source>
</evidence>
<evidence type="ECO:0000256" key="4">
    <source>
        <dbReference type="ARBA" id="ARBA00022801"/>
    </source>
</evidence>
<dbReference type="PANTHER" id="PTHR13620">
    <property type="entry name" value="3-5 EXONUCLEASE"/>
    <property type="match status" value="1"/>
</dbReference>
<dbReference type="SMART" id="SM00474">
    <property type="entry name" value="35EXOc"/>
    <property type="match status" value="1"/>
</dbReference>
<dbReference type="Gene3D" id="3.30.420.10">
    <property type="entry name" value="Ribonuclease H-like superfamily/Ribonuclease H"/>
    <property type="match status" value="1"/>
</dbReference>
<organism evidence="12 13">
    <name type="scientific">[Myrmecia] bisecta</name>
    <dbReference type="NCBI Taxonomy" id="41462"/>
    <lineage>
        <taxon>Eukaryota</taxon>
        <taxon>Viridiplantae</taxon>
        <taxon>Chlorophyta</taxon>
        <taxon>core chlorophytes</taxon>
        <taxon>Trebouxiophyceae</taxon>
        <taxon>Trebouxiales</taxon>
        <taxon>Trebouxiaceae</taxon>
        <taxon>Myrmecia</taxon>
    </lineage>
</organism>
<keyword evidence="3" id="KW-0479">Metal-binding</keyword>
<reference evidence="12 13" key="1">
    <citation type="journal article" date="2024" name="Nat. Commun.">
        <title>Phylogenomics reveals the evolutionary origins of lichenization in chlorophyte algae.</title>
        <authorList>
            <person name="Puginier C."/>
            <person name="Libourel C."/>
            <person name="Otte J."/>
            <person name="Skaloud P."/>
            <person name="Haon M."/>
            <person name="Grisel S."/>
            <person name="Petersen M."/>
            <person name="Berrin J.G."/>
            <person name="Delaux P.M."/>
            <person name="Dal Grande F."/>
            <person name="Keller J."/>
        </authorList>
    </citation>
    <scope>NUCLEOTIDE SEQUENCE [LARGE SCALE GENOMIC DNA]</scope>
    <source>
        <strain evidence="12 13">SAG 2043</strain>
    </source>
</reference>
<dbReference type="Pfam" id="PF01612">
    <property type="entry name" value="DNA_pol_A_exo1"/>
    <property type="match status" value="1"/>
</dbReference>
<sequence>MYFEAANQPIAIAVEQVTDDEFSALEAALQAAEQVQTLKQAGSGGSVHSNASISTGAASNKSGGSTAPITISGSLNAALLGKRRLPSSFQDVGAAPAQTNAAGAGTGKGAEAANSKRRQPASFQNAAAPSLPPLSYAEGKITYVYTPLEVDYHCCQLAASGVAAVGFDIEWRVTYETGKVPRNTALIQLCFARPGRGYECLLLHIAHSGLTPALRAVLTSQALLKVGVGISGDAQKLMRDFGQDCNGLVDLSEDANARLCGVGSTRCPQKWSLAGLVEELLKARLEKHNGLRCSNWEVKPLSPAQQEYAALDAFASLRVHQVLQTMPVLTVAPLPAPVLPIPQASDVQRLSVPAEAALKPLQPAKLAVYKLFFEQGLAASQIAQARHVSGRHRGGLPGRCDRRRLRLPLASAGRQPGRPH</sequence>
<evidence type="ECO:0000256" key="9">
    <source>
        <dbReference type="ARBA" id="ARBA00042761"/>
    </source>
</evidence>
<dbReference type="EMBL" id="JALJOR010000001">
    <property type="protein sequence ID" value="KAK9829093.1"/>
    <property type="molecule type" value="Genomic_DNA"/>
</dbReference>
<dbReference type="CDD" id="cd06141">
    <property type="entry name" value="WRN_exo"/>
    <property type="match status" value="1"/>
</dbReference>
<comment type="caution">
    <text evidence="12">The sequence shown here is derived from an EMBL/GenBank/DDBJ whole genome shotgun (WGS) entry which is preliminary data.</text>
</comment>
<dbReference type="InterPro" id="IPR051132">
    <property type="entry name" value="3-5_Exonuclease_domain"/>
</dbReference>
<keyword evidence="5" id="KW-0269">Exonuclease</keyword>
<evidence type="ECO:0000256" key="2">
    <source>
        <dbReference type="ARBA" id="ARBA00022722"/>
    </source>
</evidence>
<keyword evidence="6" id="KW-0460">Magnesium</keyword>
<dbReference type="GO" id="GO:0006139">
    <property type="term" value="P:nucleobase-containing compound metabolic process"/>
    <property type="evidence" value="ECO:0007669"/>
    <property type="project" value="InterPro"/>
</dbReference>
<evidence type="ECO:0000313" key="12">
    <source>
        <dbReference type="EMBL" id="KAK9829093.1"/>
    </source>
</evidence>
<keyword evidence="2" id="KW-0540">Nuclease</keyword>
<protein>
    <recommendedName>
        <fullName evidence="8">3'-5' exonuclease</fullName>
    </recommendedName>
    <alternativeName>
        <fullName evidence="9">Werner Syndrome-like exonuclease</fullName>
    </alternativeName>
</protein>
<feature type="compositionally biased region" description="Low complexity" evidence="10">
    <location>
        <begin position="98"/>
        <end position="113"/>
    </location>
</feature>
<evidence type="ECO:0000256" key="6">
    <source>
        <dbReference type="ARBA" id="ARBA00022842"/>
    </source>
</evidence>
<evidence type="ECO:0000256" key="8">
    <source>
        <dbReference type="ARBA" id="ARBA00040531"/>
    </source>
</evidence>
<keyword evidence="7" id="KW-0539">Nucleus</keyword>
<keyword evidence="13" id="KW-1185">Reference proteome</keyword>
<dbReference type="AlphaFoldDB" id="A0AAW1R617"/>
<dbReference type="PANTHER" id="PTHR13620:SF109">
    <property type="entry name" value="3'-5' EXONUCLEASE"/>
    <property type="match status" value="1"/>
</dbReference>
<dbReference type="InterPro" id="IPR002562">
    <property type="entry name" value="3'-5'_exonuclease_dom"/>
</dbReference>
<name>A0AAW1R617_9CHLO</name>